<protein>
    <submittedName>
        <fullName evidence="1">Uncharacterized protein</fullName>
    </submittedName>
</protein>
<dbReference type="EMBL" id="UOGG01000097">
    <property type="protein sequence ID" value="VAX30081.1"/>
    <property type="molecule type" value="Genomic_DNA"/>
</dbReference>
<reference evidence="1" key="1">
    <citation type="submission" date="2018-06" db="EMBL/GenBank/DDBJ databases">
        <authorList>
            <person name="Zhirakovskaya E."/>
        </authorList>
    </citation>
    <scope>NUCLEOTIDE SEQUENCE</scope>
</reference>
<organism evidence="1">
    <name type="scientific">hydrothermal vent metagenome</name>
    <dbReference type="NCBI Taxonomy" id="652676"/>
    <lineage>
        <taxon>unclassified sequences</taxon>
        <taxon>metagenomes</taxon>
        <taxon>ecological metagenomes</taxon>
    </lineage>
</organism>
<dbReference type="AlphaFoldDB" id="A0A3B1CUA1"/>
<accession>A0A3B1CUA1</accession>
<evidence type="ECO:0000313" key="1">
    <source>
        <dbReference type="EMBL" id="VAX30081.1"/>
    </source>
</evidence>
<name>A0A3B1CUA1_9ZZZZ</name>
<sequence>MQNIELSDPAKIEAFLTQIKLSGKGFNTDCLLLDVYDAGLDYPDYLKAEGEDPDASYEGKSPAWAKYHIRQGKRVFMVYGGDERDRRTHFSETP</sequence>
<proteinExistence type="predicted"/>
<gene>
    <name evidence="1" type="ORF">MNBD_NITROSPINAE05-226</name>
</gene>